<feature type="non-terminal residue" evidence="4">
    <location>
        <position position="246"/>
    </location>
</feature>
<dbReference type="Pfam" id="PF01564">
    <property type="entry name" value="Spermine_synth"/>
    <property type="match status" value="1"/>
</dbReference>
<dbReference type="AlphaFoldDB" id="A0A0F9KUQ1"/>
<protein>
    <recommendedName>
        <fullName evidence="3">PABS domain-containing protein</fullName>
    </recommendedName>
</protein>
<proteinExistence type="inferred from homology"/>
<feature type="domain" description="PABS" evidence="3">
    <location>
        <begin position="88"/>
        <end position="246"/>
    </location>
</feature>
<keyword evidence="2" id="KW-0808">Transferase</keyword>
<name>A0A0F9KUQ1_9ZZZZ</name>
<dbReference type="GO" id="GO:0008295">
    <property type="term" value="P:spermidine biosynthetic process"/>
    <property type="evidence" value="ECO:0007669"/>
    <property type="project" value="TreeGrafter"/>
</dbReference>
<dbReference type="PANTHER" id="PTHR11558:SF11">
    <property type="entry name" value="SPERMIDINE SYNTHASE"/>
    <property type="match status" value="1"/>
</dbReference>
<organism evidence="4">
    <name type="scientific">marine sediment metagenome</name>
    <dbReference type="NCBI Taxonomy" id="412755"/>
    <lineage>
        <taxon>unclassified sequences</taxon>
        <taxon>metagenomes</taxon>
        <taxon>ecological metagenomes</taxon>
    </lineage>
</organism>
<evidence type="ECO:0000259" key="3">
    <source>
        <dbReference type="PROSITE" id="PS51006"/>
    </source>
</evidence>
<reference evidence="4" key="1">
    <citation type="journal article" date="2015" name="Nature">
        <title>Complex archaea that bridge the gap between prokaryotes and eukaryotes.</title>
        <authorList>
            <person name="Spang A."/>
            <person name="Saw J.H."/>
            <person name="Jorgensen S.L."/>
            <person name="Zaremba-Niedzwiedzka K."/>
            <person name="Martijn J."/>
            <person name="Lind A.E."/>
            <person name="van Eijk R."/>
            <person name="Schleper C."/>
            <person name="Guy L."/>
            <person name="Ettema T.J."/>
        </authorList>
    </citation>
    <scope>NUCLEOTIDE SEQUENCE</scope>
</reference>
<accession>A0A0F9KUQ1</accession>
<dbReference type="InterPro" id="IPR030374">
    <property type="entry name" value="PABS"/>
</dbReference>
<evidence type="ECO:0000313" key="4">
    <source>
        <dbReference type="EMBL" id="KKM19035.1"/>
    </source>
</evidence>
<dbReference type="GO" id="GO:0004766">
    <property type="term" value="F:spermidine synthase activity"/>
    <property type="evidence" value="ECO:0007669"/>
    <property type="project" value="TreeGrafter"/>
</dbReference>
<dbReference type="GO" id="GO:0005829">
    <property type="term" value="C:cytosol"/>
    <property type="evidence" value="ECO:0007669"/>
    <property type="project" value="TreeGrafter"/>
</dbReference>
<dbReference type="SUPFAM" id="SSF53335">
    <property type="entry name" value="S-adenosyl-L-methionine-dependent methyltransferases"/>
    <property type="match status" value="1"/>
</dbReference>
<dbReference type="Gene3D" id="3.40.50.150">
    <property type="entry name" value="Vaccinia Virus protein VP39"/>
    <property type="match status" value="1"/>
</dbReference>
<dbReference type="InterPro" id="IPR001045">
    <property type="entry name" value="Spermi_synthase"/>
</dbReference>
<dbReference type="PANTHER" id="PTHR11558">
    <property type="entry name" value="SPERMIDINE/SPERMINE SYNTHASE"/>
    <property type="match status" value="1"/>
</dbReference>
<evidence type="ECO:0000256" key="1">
    <source>
        <dbReference type="ARBA" id="ARBA00007867"/>
    </source>
</evidence>
<comment type="caution">
    <text evidence="4">The sequence shown here is derived from an EMBL/GenBank/DDBJ whole genome shotgun (WGS) entry which is preliminary data.</text>
</comment>
<comment type="similarity">
    <text evidence="1">Belongs to the spermidine/spermine synthase family.</text>
</comment>
<dbReference type="EMBL" id="LAZR01014082">
    <property type="protein sequence ID" value="KKM19035.1"/>
    <property type="molecule type" value="Genomic_DNA"/>
</dbReference>
<sequence>MNIIRFMFFIIIIFSSIKSTLWKDFKISNKSEEKSILFIKEEEKGEIIELWSHHFKFGSILQSRKNISDSHRLEDAYTQMMGILTAIHPKPEKVLSLGLGGGCLPRFHLFHYEYSTIVSVEIDPSIVELYYSHFNHNNNDDTRHKIIISCAFDFIMNSSKKNDYDIIWVDVCDFFDTWRLIPESFKKKDFIKNTKKMLKTDGFLIVNLSSREMDYADVYCSQFKSCILIQLYNSVENTHIFLNSES</sequence>
<dbReference type="PROSITE" id="PS51006">
    <property type="entry name" value="PABS_2"/>
    <property type="match status" value="1"/>
</dbReference>
<gene>
    <name evidence="4" type="ORF">LCGC14_1659660</name>
</gene>
<dbReference type="InterPro" id="IPR029063">
    <property type="entry name" value="SAM-dependent_MTases_sf"/>
</dbReference>
<evidence type="ECO:0000256" key="2">
    <source>
        <dbReference type="ARBA" id="ARBA00022679"/>
    </source>
</evidence>